<dbReference type="AlphaFoldDB" id="A0AA36JBK4"/>
<organism evidence="3 4">
    <name type="scientific">Effrenium voratum</name>
    <dbReference type="NCBI Taxonomy" id="2562239"/>
    <lineage>
        <taxon>Eukaryota</taxon>
        <taxon>Sar</taxon>
        <taxon>Alveolata</taxon>
        <taxon>Dinophyceae</taxon>
        <taxon>Suessiales</taxon>
        <taxon>Symbiodiniaceae</taxon>
        <taxon>Effrenium</taxon>
    </lineage>
</organism>
<accession>A0AA36JBK4</accession>
<dbReference type="Proteomes" id="UP001178507">
    <property type="component" value="Unassembled WGS sequence"/>
</dbReference>
<evidence type="ECO:0000256" key="2">
    <source>
        <dbReference type="SAM" id="Phobius"/>
    </source>
</evidence>
<evidence type="ECO:0000256" key="1">
    <source>
        <dbReference type="SAM" id="MobiDB-lite"/>
    </source>
</evidence>
<evidence type="ECO:0000313" key="3">
    <source>
        <dbReference type="EMBL" id="CAJ1402270.1"/>
    </source>
</evidence>
<dbReference type="EMBL" id="CAUJNA010003446">
    <property type="protein sequence ID" value="CAJ1402270.1"/>
    <property type="molecule type" value="Genomic_DNA"/>
</dbReference>
<keyword evidence="2" id="KW-0812">Transmembrane</keyword>
<gene>
    <name evidence="3" type="ORF">EVOR1521_LOCUS25198</name>
</gene>
<keyword evidence="2" id="KW-0472">Membrane</keyword>
<protein>
    <submittedName>
        <fullName evidence="3">Uncharacterized protein</fullName>
    </submittedName>
</protein>
<feature type="transmembrane region" description="Helical" evidence="2">
    <location>
        <begin position="114"/>
        <end position="136"/>
    </location>
</feature>
<evidence type="ECO:0000313" key="4">
    <source>
        <dbReference type="Proteomes" id="UP001178507"/>
    </source>
</evidence>
<keyword evidence="4" id="KW-1185">Reference proteome</keyword>
<comment type="caution">
    <text evidence="3">The sequence shown here is derived from an EMBL/GenBank/DDBJ whole genome shotgun (WGS) entry which is preliminary data.</text>
</comment>
<keyword evidence="2" id="KW-1133">Transmembrane helix</keyword>
<sequence>MCWPSFLTFLTPRTPRTARTRTQRRAEEGGSSVKLMLSADEKRELLELGYSEEEATDMRLELALAVLKRQTRRPWGDRPMPDEWQDEAVLMARVSDKEKKREGQGSSTSTSPNFSLVVFGSVAFLVFLLFLLALVAGPNPETSSPSSLPSGSLPEYSLRS</sequence>
<reference evidence="3" key="1">
    <citation type="submission" date="2023-08" db="EMBL/GenBank/DDBJ databases">
        <authorList>
            <person name="Chen Y."/>
            <person name="Shah S."/>
            <person name="Dougan E. K."/>
            <person name="Thang M."/>
            <person name="Chan C."/>
        </authorList>
    </citation>
    <scope>NUCLEOTIDE SEQUENCE</scope>
</reference>
<proteinExistence type="predicted"/>
<feature type="region of interest" description="Disordered" evidence="1">
    <location>
        <begin position="140"/>
        <end position="160"/>
    </location>
</feature>
<name>A0AA36JBK4_9DINO</name>